<comment type="caution">
    <text evidence="1">The sequence shown here is derived from an EMBL/GenBank/DDBJ whole genome shotgun (WGS) entry which is preliminary data.</text>
</comment>
<sequence length="137" mass="15507">MNPNYIFTITLYSCQRAADSPDKKEHWKRTILRNCFWKSETAVTQLGSQAAPNNTYIVRIPINPDYRSYAEWNESMQGFTISNGDLIILGECLEEITGENGHTAAQILKQNKPNAFKVTAFSDNTEFLLGKHYRAGG</sequence>
<name>A0ABT2TJK0_9FIRM</name>
<dbReference type="Proteomes" id="UP001652442">
    <property type="component" value="Unassembled WGS sequence"/>
</dbReference>
<accession>A0ABT2TJK0</accession>
<dbReference type="EMBL" id="JAOQJQ010000002">
    <property type="protein sequence ID" value="MCU6762282.1"/>
    <property type="molecule type" value="Genomic_DNA"/>
</dbReference>
<dbReference type="RefSeq" id="WP_158424966.1">
    <property type="nucleotide sequence ID" value="NZ_JAOQJQ010000002.1"/>
</dbReference>
<proteinExistence type="predicted"/>
<reference evidence="1 2" key="1">
    <citation type="journal article" date="2021" name="ISME Commun">
        <title>Automated analysis of genomic sequences facilitates high-throughput and comprehensive description of bacteria.</title>
        <authorList>
            <person name="Hitch T.C.A."/>
        </authorList>
    </citation>
    <scope>NUCLEOTIDE SEQUENCE [LARGE SCALE GENOMIC DNA]</scope>
    <source>
        <strain evidence="1 2">Sanger_109</strain>
    </source>
</reference>
<gene>
    <name evidence="1" type="ORF">OCV88_07970</name>
</gene>
<protein>
    <submittedName>
        <fullName evidence="1">Uncharacterized protein</fullName>
    </submittedName>
</protein>
<evidence type="ECO:0000313" key="2">
    <source>
        <dbReference type="Proteomes" id="UP001652442"/>
    </source>
</evidence>
<keyword evidence="2" id="KW-1185">Reference proteome</keyword>
<organism evidence="1 2">
    <name type="scientific">Brotonthovivens ammoniilytica</name>
    <dbReference type="NCBI Taxonomy" id="2981725"/>
    <lineage>
        <taxon>Bacteria</taxon>
        <taxon>Bacillati</taxon>
        <taxon>Bacillota</taxon>
        <taxon>Clostridia</taxon>
        <taxon>Lachnospirales</taxon>
        <taxon>Lachnospiraceae</taxon>
        <taxon>Brotonthovivens</taxon>
    </lineage>
</organism>
<evidence type="ECO:0000313" key="1">
    <source>
        <dbReference type="EMBL" id="MCU6762282.1"/>
    </source>
</evidence>